<sequence>MTDIVSGASSIFGAVAGPVAAGQVTKGHIRWARRHASGTALLESLLSVKRLLDHRDVVTDVERWKMAIEGAITTIEQEQSGLPRQWAHLERSVRAAISEATGLGFADRMSDDQCWRVVGFDRLWLDFAAEYLRLVIATIGLWREEPSFRRANQVTIPSFDRWLQESGRYVPGLGLWPDESSLKPQRRERSILP</sequence>
<evidence type="ECO:0000313" key="1">
    <source>
        <dbReference type="EMBL" id="TYL50439.1"/>
    </source>
</evidence>
<dbReference type="RefSeq" id="WP_148734540.1">
    <property type="nucleotide sequence ID" value="NZ_VSSB01000002.1"/>
</dbReference>
<proteinExistence type="predicted"/>
<dbReference type="EMBL" id="VSSB01000002">
    <property type="protein sequence ID" value="TYL50439.1"/>
    <property type="molecule type" value="Genomic_DNA"/>
</dbReference>
<gene>
    <name evidence="1" type="ORF">FYC51_14625</name>
</gene>
<accession>A0A5S4UXM5</accession>
<evidence type="ECO:0000313" key="2">
    <source>
        <dbReference type="Proteomes" id="UP000325243"/>
    </source>
</evidence>
<protein>
    <submittedName>
        <fullName evidence="1">Uncharacterized protein</fullName>
    </submittedName>
</protein>
<keyword evidence="2" id="KW-1185">Reference proteome</keyword>
<reference evidence="1 2" key="1">
    <citation type="submission" date="2019-08" db="EMBL/GenBank/DDBJ databases">
        <authorList>
            <person name="Hu J."/>
        </authorList>
    </citation>
    <scope>NUCLEOTIDE SEQUENCE [LARGE SCALE GENOMIC DNA]</scope>
    <source>
        <strain evidence="1 2">NEAU-184</strain>
    </source>
</reference>
<organism evidence="1 2">
    <name type="scientific">Agromyces mariniharenae</name>
    <dbReference type="NCBI Taxonomy" id="2604423"/>
    <lineage>
        <taxon>Bacteria</taxon>
        <taxon>Bacillati</taxon>
        <taxon>Actinomycetota</taxon>
        <taxon>Actinomycetes</taxon>
        <taxon>Micrococcales</taxon>
        <taxon>Microbacteriaceae</taxon>
        <taxon>Agromyces</taxon>
    </lineage>
</organism>
<name>A0A5S4UXM5_9MICO</name>
<dbReference type="Proteomes" id="UP000325243">
    <property type="component" value="Unassembled WGS sequence"/>
</dbReference>
<comment type="caution">
    <text evidence="1">The sequence shown here is derived from an EMBL/GenBank/DDBJ whole genome shotgun (WGS) entry which is preliminary data.</text>
</comment>
<dbReference type="AlphaFoldDB" id="A0A5S4UXM5"/>